<protein>
    <submittedName>
        <fullName evidence="1">Uncharacterized protein</fullName>
    </submittedName>
</protein>
<comment type="caution">
    <text evidence="1">The sequence shown here is derived from an EMBL/GenBank/DDBJ whole genome shotgun (WGS) entry which is preliminary data.</text>
</comment>
<dbReference type="RefSeq" id="WP_169494586.1">
    <property type="nucleotide sequence ID" value="NZ_JABBGM010000009.1"/>
</dbReference>
<dbReference type="Proteomes" id="UP000583556">
    <property type="component" value="Unassembled WGS sequence"/>
</dbReference>
<evidence type="ECO:0000313" key="1">
    <source>
        <dbReference type="EMBL" id="NML95381.1"/>
    </source>
</evidence>
<organism evidence="1 2">
    <name type="scientific">Novosphingobium olei</name>
    <dbReference type="NCBI Taxonomy" id="2728851"/>
    <lineage>
        <taxon>Bacteria</taxon>
        <taxon>Pseudomonadati</taxon>
        <taxon>Pseudomonadota</taxon>
        <taxon>Alphaproteobacteria</taxon>
        <taxon>Sphingomonadales</taxon>
        <taxon>Sphingomonadaceae</taxon>
        <taxon>Novosphingobium</taxon>
    </lineage>
</organism>
<dbReference type="AlphaFoldDB" id="A0A7Y0BRR7"/>
<name>A0A7Y0BRR7_9SPHN</name>
<accession>A0A7Y0BRR7</accession>
<dbReference type="EMBL" id="JABBGM010000009">
    <property type="protein sequence ID" value="NML95381.1"/>
    <property type="molecule type" value="Genomic_DNA"/>
</dbReference>
<proteinExistence type="predicted"/>
<gene>
    <name evidence="1" type="ORF">HHL27_17025</name>
</gene>
<reference evidence="1 2" key="1">
    <citation type="submission" date="2020-04" db="EMBL/GenBank/DDBJ databases">
        <title>Novosphingobium sp. TW-4 isolated from soil.</title>
        <authorList>
            <person name="Dahal R.H."/>
            <person name="Chaudhary D.K."/>
        </authorList>
    </citation>
    <scope>NUCLEOTIDE SEQUENCE [LARGE SCALE GENOMIC DNA]</scope>
    <source>
        <strain evidence="1 2">TW-4</strain>
    </source>
</reference>
<evidence type="ECO:0000313" key="2">
    <source>
        <dbReference type="Proteomes" id="UP000583556"/>
    </source>
</evidence>
<keyword evidence="2" id="KW-1185">Reference proteome</keyword>
<dbReference type="Gene3D" id="3.40.50.11350">
    <property type="match status" value="1"/>
</dbReference>
<sequence length="347" mass="37853">MDASPELTALFERKLDELQFGPGDRLLVFRPVACGLGGQLSGRLLTLAMALALGRKAVFLGLTDPPYGQTLAALHDEGHDLTGLDTAPIVEIAADQPDRIVVHDPKLMSVHGPHFSTPLLQKASARLGVEIASQILLEGLVFNWMKVTPKVVAWNEAQRVRLGVDGDTLGVHFRRGDKAVETAFVPAAVINARIAEIHAAWPFAKLFLASDSPNAPQEIVCPAGVELIFDTQEQRFNNANHKMLMEQPELVEQETLVAFKNIHLLSICGGVVGQDNAHFATIAAASILARGTPPERIALISGRIAEENNPMLARYFRVKAMARAIARRLLPHMTASARMERAMRRAR</sequence>